<dbReference type="SMART" id="SM00343">
    <property type="entry name" value="ZnF_C2HC"/>
    <property type="match status" value="1"/>
</dbReference>
<dbReference type="GO" id="GO:0008270">
    <property type="term" value="F:zinc ion binding"/>
    <property type="evidence" value="ECO:0007669"/>
    <property type="project" value="UniProtKB-KW"/>
</dbReference>
<dbReference type="SUPFAM" id="SSF57756">
    <property type="entry name" value="Retrovirus zinc finger-like domains"/>
    <property type="match status" value="1"/>
</dbReference>
<dbReference type="InterPro" id="IPR050258">
    <property type="entry name" value="Leguminous_Lectin"/>
</dbReference>
<keyword evidence="2" id="KW-0430">Lectin</keyword>
<dbReference type="CDD" id="cd06899">
    <property type="entry name" value="lectin_legume_LecRK_Arcelin_ConA"/>
    <property type="match status" value="1"/>
</dbReference>
<dbReference type="PROSITE" id="PS50158">
    <property type="entry name" value="ZF_CCHC"/>
    <property type="match status" value="1"/>
</dbReference>
<dbReference type="Proteomes" id="UP000436088">
    <property type="component" value="Unassembled WGS sequence"/>
</dbReference>
<evidence type="ECO:0000256" key="2">
    <source>
        <dbReference type="ARBA" id="ARBA00022734"/>
    </source>
</evidence>
<dbReference type="Pfam" id="PF00139">
    <property type="entry name" value="Lectin_legB"/>
    <property type="match status" value="1"/>
</dbReference>
<evidence type="ECO:0000313" key="9">
    <source>
        <dbReference type="Proteomes" id="UP000436088"/>
    </source>
</evidence>
<dbReference type="GO" id="GO:0030246">
    <property type="term" value="F:carbohydrate binding"/>
    <property type="evidence" value="ECO:0007669"/>
    <property type="project" value="UniProtKB-KW"/>
</dbReference>
<dbReference type="InterPro" id="IPR036875">
    <property type="entry name" value="Znf_CCHC_sf"/>
</dbReference>
<dbReference type="Pfam" id="PF00098">
    <property type="entry name" value="zf-CCHC"/>
    <property type="match status" value="1"/>
</dbReference>
<keyword evidence="5" id="KW-0812">Transmembrane</keyword>
<feature type="domain" description="CCHC-type" evidence="7">
    <location>
        <begin position="515"/>
        <end position="530"/>
    </location>
</feature>
<gene>
    <name evidence="8" type="ORF">F3Y22_tig00117048pilonHSYRG00070</name>
</gene>
<sequence>MATGIINLLKFSLLIPFLSTLPFVNSINFQISRFDSNASNIFYQGDAKPSVGAIEFNLDNYINRVGRVTYVEKVPLWESRTQRLADFNTRFSFDISMQSSFYGHGLAFFLAPVGFQVPLNSAGGFLGLFNTTTSDSSQNQIVLVEFDTFENPEWDPTGVGSHVGINENSIASANYTGWNASFHNRDMTDVVIDYNATINNLIVSWSYQMINNPRENCSLSYQIDLMKVLPEWIMVGFSATTGQHVESHTLHSWEFSSSLTVKEETSGNTAINVKIVIGVVVLVVVVIAGTTIVLGMTHKYTGKEDMGWSGVSERSDINCPYKESLVFFRFLYSFRQQLDLLAQQGILKALRPTKPTSMEEEDWEELQQRATRTIRLCLADEVMYHVMHLSSPDKIWRKLESQFMSKSLTTKLYLKQQLYGLKMHGDHDLAQHVNVFNQIVSDLAQLDVKIEDEDRAMIMLCSLPPSYKHMNVGESSQADSLYVNGNRDRGRKPEKARSGKQNFRSKSRDKKTIHCYKCKEAGHMKRDCPKLKKQIDEKRDDSSKSMNVVEDENSDCSEGYMLSISTTQLTDVWILDSRCSYHITPNREWFSIYRSVNSGSVYLGDDRSCNIVGIGDVIIKMYDGSIRTLSGVRHIPNLKKNLISLGTLRKNGFIPKADEDREIIRIVKGALTVMKGKMTAGNIYRLLGSTVVGGVHSVESCDDTIKLWHMRLANLSERGMAELHKRNLLHGVKSCKLDFCKYYVFGKQTKVRFKTTKHTTQGILDYVHSDKSDVFEKFKLWKAEVENQTGRKIKCLRSDNGTEYTDSQFLHLWLPKHFWVEAVNMACYLINRSPRASLAGKVAKEQKKDTTVVDFKQFLVEKTKTYQPTSGGSATDDLQDYSLAKDRVRRTNIKPPNRLGFEDLVSVELIDRQNRPRGGGESVPPMGESVPSEHSGNLGAKPLGGIGTPLGGNQFPLSNLEFLALKWFEIL</sequence>
<feature type="chain" id="PRO_5025688623" evidence="6">
    <location>
        <begin position="27"/>
        <end position="971"/>
    </location>
</feature>
<evidence type="ECO:0000256" key="3">
    <source>
        <dbReference type="PROSITE-ProRule" id="PRU00047"/>
    </source>
</evidence>
<name>A0A6A2W948_HIBSY</name>
<reference evidence="8" key="1">
    <citation type="submission" date="2019-09" db="EMBL/GenBank/DDBJ databases">
        <title>Draft genome information of white flower Hibiscus syriacus.</title>
        <authorList>
            <person name="Kim Y.-M."/>
        </authorList>
    </citation>
    <scope>NUCLEOTIDE SEQUENCE [LARGE SCALE GENOMIC DNA]</scope>
    <source>
        <strain evidence="8">YM2019G1</strain>
    </source>
</reference>
<keyword evidence="3" id="KW-0862">Zinc</keyword>
<feature type="compositionally biased region" description="Basic and acidic residues" evidence="4">
    <location>
        <begin position="486"/>
        <end position="497"/>
    </location>
</feature>
<keyword evidence="9" id="KW-1185">Reference proteome</keyword>
<dbReference type="PANTHER" id="PTHR32401">
    <property type="entry name" value="CONCANAVALIN A-LIKE LECTIN FAMILY PROTEIN"/>
    <property type="match status" value="1"/>
</dbReference>
<dbReference type="InterPro" id="IPR013320">
    <property type="entry name" value="ConA-like_dom_sf"/>
</dbReference>
<dbReference type="Pfam" id="PF22936">
    <property type="entry name" value="Pol_BBD"/>
    <property type="match status" value="1"/>
</dbReference>
<feature type="region of interest" description="Disordered" evidence="4">
    <location>
        <begin position="912"/>
        <end position="935"/>
    </location>
</feature>
<proteinExistence type="inferred from homology"/>
<keyword evidence="6" id="KW-0732">Signal</keyword>
<evidence type="ECO:0000259" key="7">
    <source>
        <dbReference type="PROSITE" id="PS50158"/>
    </source>
</evidence>
<evidence type="ECO:0000256" key="4">
    <source>
        <dbReference type="SAM" id="MobiDB-lite"/>
    </source>
</evidence>
<accession>A0A6A2W948</accession>
<comment type="caution">
    <text evidence="8">The sequence shown here is derived from an EMBL/GenBank/DDBJ whole genome shotgun (WGS) entry which is preliminary data.</text>
</comment>
<dbReference type="Pfam" id="PF14223">
    <property type="entry name" value="Retrotran_gag_2"/>
    <property type="match status" value="1"/>
</dbReference>
<dbReference type="Gene3D" id="2.60.120.200">
    <property type="match status" value="1"/>
</dbReference>
<keyword evidence="5" id="KW-0472">Membrane</keyword>
<comment type="similarity">
    <text evidence="1">Belongs to the leguminous lectin family.</text>
</comment>
<feature type="signal peptide" evidence="6">
    <location>
        <begin position="1"/>
        <end position="26"/>
    </location>
</feature>
<evidence type="ECO:0000256" key="6">
    <source>
        <dbReference type="SAM" id="SignalP"/>
    </source>
</evidence>
<keyword evidence="8" id="KW-0675">Receptor</keyword>
<dbReference type="Pfam" id="PF13976">
    <property type="entry name" value="gag_pre-integrs"/>
    <property type="match status" value="1"/>
</dbReference>
<dbReference type="InterPro" id="IPR054722">
    <property type="entry name" value="PolX-like_BBD"/>
</dbReference>
<dbReference type="SUPFAM" id="SSF49899">
    <property type="entry name" value="Concanavalin A-like lectins/glucanases"/>
    <property type="match status" value="1"/>
</dbReference>
<organism evidence="8 9">
    <name type="scientific">Hibiscus syriacus</name>
    <name type="common">Rose of Sharon</name>
    <dbReference type="NCBI Taxonomy" id="106335"/>
    <lineage>
        <taxon>Eukaryota</taxon>
        <taxon>Viridiplantae</taxon>
        <taxon>Streptophyta</taxon>
        <taxon>Embryophyta</taxon>
        <taxon>Tracheophyta</taxon>
        <taxon>Spermatophyta</taxon>
        <taxon>Magnoliopsida</taxon>
        <taxon>eudicotyledons</taxon>
        <taxon>Gunneridae</taxon>
        <taxon>Pentapetalae</taxon>
        <taxon>rosids</taxon>
        <taxon>malvids</taxon>
        <taxon>Malvales</taxon>
        <taxon>Malvaceae</taxon>
        <taxon>Malvoideae</taxon>
        <taxon>Hibiscus</taxon>
    </lineage>
</organism>
<dbReference type="GO" id="GO:0003676">
    <property type="term" value="F:nucleic acid binding"/>
    <property type="evidence" value="ECO:0007669"/>
    <property type="project" value="InterPro"/>
</dbReference>
<dbReference type="Gene3D" id="4.10.60.10">
    <property type="entry name" value="Zinc finger, CCHC-type"/>
    <property type="match status" value="1"/>
</dbReference>
<evidence type="ECO:0000256" key="5">
    <source>
        <dbReference type="SAM" id="Phobius"/>
    </source>
</evidence>
<dbReference type="FunFam" id="2.60.120.200:FF:000103">
    <property type="entry name" value="L-type lectin-domain containing receptor kinase IX.1"/>
    <property type="match status" value="1"/>
</dbReference>
<evidence type="ECO:0000313" key="8">
    <source>
        <dbReference type="EMBL" id="KAE8654353.1"/>
    </source>
</evidence>
<evidence type="ECO:0000256" key="1">
    <source>
        <dbReference type="ARBA" id="ARBA00007606"/>
    </source>
</evidence>
<dbReference type="EMBL" id="VEPZ02001787">
    <property type="protein sequence ID" value="KAE8654353.1"/>
    <property type="molecule type" value="Genomic_DNA"/>
</dbReference>
<dbReference type="PANTHER" id="PTHR32401:SF47">
    <property type="entry name" value="LEGUME LECTIN DOMAIN-CONTAINING PROTEIN"/>
    <property type="match status" value="1"/>
</dbReference>
<dbReference type="GO" id="GO:0016301">
    <property type="term" value="F:kinase activity"/>
    <property type="evidence" value="ECO:0007669"/>
    <property type="project" value="UniProtKB-KW"/>
</dbReference>
<keyword evidence="3" id="KW-0863">Zinc-finger</keyword>
<dbReference type="InterPro" id="IPR001878">
    <property type="entry name" value="Znf_CCHC"/>
</dbReference>
<feature type="region of interest" description="Disordered" evidence="4">
    <location>
        <begin position="478"/>
        <end position="508"/>
    </location>
</feature>
<feature type="transmembrane region" description="Helical" evidence="5">
    <location>
        <begin position="275"/>
        <end position="296"/>
    </location>
</feature>
<keyword evidence="8" id="KW-0418">Kinase</keyword>
<keyword evidence="8" id="KW-0808">Transferase</keyword>
<dbReference type="AlphaFoldDB" id="A0A6A2W948"/>
<keyword evidence="3" id="KW-0479">Metal-binding</keyword>
<dbReference type="InterPro" id="IPR012337">
    <property type="entry name" value="RNaseH-like_sf"/>
</dbReference>
<protein>
    <submittedName>
        <fullName evidence="8">L-type lectin-domain containing receptor kinase IX.1</fullName>
    </submittedName>
</protein>
<dbReference type="InterPro" id="IPR001220">
    <property type="entry name" value="Legume_lectin_dom"/>
</dbReference>
<dbReference type="InterPro" id="IPR025724">
    <property type="entry name" value="GAG-pre-integrase_dom"/>
</dbReference>
<dbReference type="SUPFAM" id="SSF53098">
    <property type="entry name" value="Ribonuclease H-like"/>
    <property type="match status" value="1"/>
</dbReference>
<keyword evidence="5" id="KW-1133">Transmembrane helix</keyword>